<dbReference type="AlphaFoldDB" id="A0AA88X8P3"/>
<dbReference type="PANTHER" id="PTHR33070">
    <property type="entry name" value="OS06G0725500 PROTEIN"/>
    <property type="match status" value="1"/>
</dbReference>
<accession>A0AA88X8P3</accession>
<dbReference type="PANTHER" id="PTHR33070:SF7">
    <property type="entry name" value="RX N-TERMINAL DOMAIN-CONTAINING PROTEIN"/>
    <property type="match status" value="1"/>
</dbReference>
<gene>
    <name evidence="1" type="ORF">RJ639_028580</name>
</gene>
<sequence length="226" mass="26174">MSRPNFDALRDLHNSANDMLHSPVIKRVLVHHQHEKWVTEVSEASLRMLDICGTTRDVLLLVKDHLQELQSAFRRVNVDETAAEDRFASHRVHRKVLRKEMLKRLRLLKGMKSQLITLLPDDHNLTVVVNVLREVRMTTMSIVESLTSLMAMPRPMQKTDKGSFASKFTRVNSLSFWEKCDATALHSAHKRLEAVEMGIEDLEMELDCIFRRLIRTRVSLLNLLTN</sequence>
<dbReference type="GO" id="GO:0048367">
    <property type="term" value="P:shoot system development"/>
    <property type="evidence" value="ECO:0007669"/>
    <property type="project" value="InterPro"/>
</dbReference>
<dbReference type="GO" id="GO:0048364">
    <property type="term" value="P:root development"/>
    <property type="evidence" value="ECO:0007669"/>
    <property type="project" value="InterPro"/>
</dbReference>
<dbReference type="InterPro" id="IPR004320">
    <property type="entry name" value="BPS1_pln"/>
</dbReference>
<proteinExistence type="predicted"/>
<evidence type="ECO:0000313" key="1">
    <source>
        <dbReference type="EMBL" id="KAK3038858.1"/>
    </source>
</evidence>
<dbReference type="Pfam" id="PF03087">
    <property type="entry name" value="BPS1"/>
    <property type="match status" value="1"/>
</dbReference>
<comment type="caution">
    <text evidence="1">The sequence shown here is derived from an EMBL/GenBank/DDBJ whole genome shotgun (WGS) entry which is preliminary data.</text>
</comment>
<evidence type="ECO:0000313" key="2">
    <source>
        <dbReference type="Proteomes" id="UP001188597"/>
    </source>
</evidence>
<dbReference type="Proteomes" id="UP001188597">
    <property type="component" value="Unassembled WGS sequence"/>
</dbReference>
<dbReference type="EMBL" id="JAVXUP010000088">
    <property type="protein sequence ID" value="KAK3038858.1"/>
    <property type="molecule type" value="Genomic_DNA"/>
</dbReference>
<protein>
    <submittedName>
        <fullName evidence="1">Uncharacterized protein</fullName>
    </submittedName>
</protein>
<organism evidence="1 2">
    <name type="scientific">Escallonia herrerae</name>
    <dbReference type="NCBI Taxonomy" id="1293975"/>
    <lineage>
        <taxon>Eukaryota</taxon>
        <taxon>Viridiplantae</taxon>
        <taxon>Streptophyta</taxon>
        <taxon>Embryophyta</taxon>
        <taxon>Tracheophyta</taxon>
        <taxon>Spermatophyta</taxon>
        <taxon>Magnoliopsida</taxon>
        <taxon>eudicotyledons</taxon>
        <taxon>Gunneridae</taxon>
        <taxon>Pentapetalae</taxon>
        <taxon>asterids</taxon>
        <taxon>campanulids</taxon>
        <taxon>Escalloniales</taxon>
        <taxon>Escalloniaceae</taxon>
        <taxon>Escallonia</taxon>
    </lineage>
</organism>
<reference evidence="1" key="1">
    <citation type="submission" date="2022-12" db="EMBL/GenBank/DDBJ databases">
        <title>Draft genome assemblies for two species of Escallonia (Escalloniales).</title>
        <authorList>
            <person name="Chanderbali A."/>
            <person name="Dervinis C."/>
            <person name="Anghel I."/>
            <person name="Soltis D."/>
            <person name="Soltis P."/>
            <person name="Zapata F."/>
        </authorList>
    </citation>
    <scope>NUCLEOTIDE SEQUENCE</scope>
    <source>
        <strain evidence="1">UCBG64.0493</strain>
        <tissue evidence="1">Leaf</tissue>
    </source>
</reference>
<keyword evidence="2" id="KW-1185">Reference proteome</keyword>
<name>A0AA88X8P3_9ASTE</name>